<keyword evidence="5" id="KW-1133">Transmembrane helix</keyword>
<dbReference type="InterPro" id="IPR002464">
    <property type="entry name" value="DNA/RNA_helicase_DEAH_CS"/>
</dbReference>
<evidence type="ECO:0000256" key="2">
    <source>
        <dbReference type="ARBA" id="ARBA00022801"/>
    </source>
</evidence>
<evidence type="ECO:0000259" key="6">
    <source>
        <dbReference type="PROSITE" id="PS51192"/>
    </source>
</evidence>
<evidence type="ECO:0000313" key="8">
    <source>
        <dbReference type="Proteomes" id="UP000163391"/>
    </source>
</evidence>
<evidence type="ECO:0000313" key="7">
    <source>
        <dbReference type="EMBL" id="AKC03495.1"/>
    </source>
</evidence>
<dbReference type="SMART" id="SM00487">
    <property type="entry name" value="DEXDc"/>
    <property type="match status" value="1"/>
</dbReference>
<keyword evidence="3" id="KW-0946">Virion</keyword>
<dbReference type="PROSITE" id="PS51192">
    <property type="entry name" value="HELICASE_ATP_BIND_1"/>
    <property type="match status" value="1"/>
</dbReference>
<keyword evidence="4" id="KW-0804">Transcription</keyword>
<dbReference type="InterPro" id="IPR014001">
    <property type="entry name" value="Helicase_ATP-bd"/>
</dbReference>
<keyword evidence="5" id="KW-0472">Membrane</keyword>
<dbReference type="Pfam" id="PF00271">
    <property type="entry name" value="Helicase_C"/>
    <property type="match status" value="1"/>
</dbReference>
<evidence type="ECO:0000256" key="4">
    <source>
        <dbReference type="ARBA" id="ARBA00023163"/>
    </source>
</evidence>
<dbReference type="Gene3D" id="3.40.50.300">
    <property type="entry name" value="P-loop containing nucleotide triphosphate hydrolases"/>
    <property type="match status" value="2"/>
</dbReference>
<dbReference type="GO" id="GO:0016787">
    <property type="term" value="F:hydrolase activity"/>
    <property type="evidence" value="ECO:0007669"/>
    <property type="project" value="UniProtKB-KW"/>
</dbReference>
<dbReference type="Proteomes" id="UP000163391">
    <property type="component" value="Segment"/>
</dbReference>
<gene>
    <name evidence="7" type="ORF">BVTX09c1_069</name>
</gene>
<evidence type="ECO:0000256" key="3">
    <source>
        <dbReference type="ARBA" id="ARBA00022844"/>
    </source>
</evidence>
<organism evidence="7 8">
    <name type="scientific">Bovine papular stomatitis virus</name>
    <dbReference type="NCBI Taxonomy" id="129727"/>
    <lineage>
        <taxon>Viruses</taxon>
        <taxon>Varidnaviria</taxon>
        <taxon>Bamfordvirae</taxon>
        <taxon>Nucleocytoviricota</taxon>
        <taxon>Pokkesviricetes</taxon>
        <taxon>Chitovirales</taxon>
        <taxon>Poxviridae</taxon>
        <taxon>Chordopoxvirinae</taxon>
        <taxon>Parapoxvirus</taxon>
        <taxon>Parapoxvirus bovinestomatitis</taxon>
    </lineage>
</organism>
<dbReference type="EMBL" id="KM875472">
    <property type="protein sequence ID" value="AKC03495.1"/>
    <property type="molecule type" value="Genomic_DNA"/>
</dbReference>
<dbReference type="PROSITE" id="PS00690">
    <property type="entry name" value="DEAH_ATP_HELICASE"/>
    <property type="match status" value="1"/>
</dbReference>
<reference evidence="7 8" key="1">
    <citation type="journal article" date="2015" name="Arch. Virol.">
        <title>Coinfection with multiple strains of bovine papular stomatitis virus.</title>
        <authorList>
            <person name="Huang T."/>
            <person name="Tulman E.R."/>
            <person name="Diel D.G."/>
            <person name="Khatiwada S."/>
            <person name="Sims W."/>
            <person name="Edwards J.F."/>
            <person name="Wen X."/>
            <person name="Kutish G.F."/>
            <person name="Rock D.L."/>
            <person name="Delhon G."/>
        </authorList>
    </citation>
    <scope>NUCLEOTIDE SEQUENCE [LARGE SCALE GENOMIC DNA]</scope>
    <source>
        <strain evidence="7">BV-TX09c1</strain>
    </source>
</reference>
<proteinExistence type="predicted"/>
<name>A0A0E3T7U1_9POXV</name>
<feature type="transmembrane region" description="Helical" evidence="5">
    <location>
        <begin position="96"/>
        <end position="114"/>
    </location>
</feature>
<accession>A0A0E3T7U1</accession>
<dbReference type="GO" id="GO:0044423">
    <property type="term" value="C:virion component"/>
    <property type="evidence" value="ECO:0007669"/>
    <property type="project" value="UniProtKB-KW"/>
</dbReference>
<keyword evidence="5" id="KW-0812">Transmembrane</keyword>
<evidence type="ECO:0000256" key="5">
    <source>
        <dbReference type="SAM" id="Phobius"/>
    </source>
</evidence>
<protein>
    <submittedName>
        <fullName evidence="7">Early transcription factor VETFs</fullName>
    </submittedName>
</protein>
<evidence type="ECO:0000256" key="1">
    <source>
        <dbReference type="ARBA" id="ARBA00004328"/>
    </source>
</evidence>
<sequence length="650" mass="74335">MMSKINRRPPRPRSERMNTDVIKLFHGHDETVPGILPHQLATVDFLVRRVLDDGVSVLLFHIMGSGKTVIALLFAMVASRTKKVYILVPNVNVMNIFNYSMVMVANLFNAPFVIENIFVYSTTSFYSLNCNDGVVNYNGLSKYENSVFVVDEAHNIFGNNTGELMMVIKNKTRVPFLLLSASPITNTPITLSSIISLMSETDVEIGDIVVQGKKVFQILLNEHGVSVLRDVLKGRISYYEMPDTDMPEVVYHGRRFLDTRVVYCRMSRLQEENYLTVRRLCNNEMFEKNMNNVSMAVLGPLNLVNNLDVLFQAQEKDIYPNLRISNGVLYGNELTKLDISCKFKFFIDKVEEMRGKHFIYFSNSTYGSLIIRHVMLSNGYSEYNGSHSNNPHTIDGRPKTFAIVTSKMKASLEELLEAYNSPENDDGSRLMFLFSSNIMSESYTLKEVRNIWFMTIPDTFSQFNQILGRAVRKFSYTDVSLPVNVYLMAAVYSDFDEDIVSLEDYSVEDINALPFDVKKLFYLKFKAKETNRVYAILQELSEAYSARPHPQLVDVVLGEIVRQFFARRCRVPAEDPKLVAVVKAVLGTREAALEYIRAVVDGHFFVTNRTFGKCLLFRHEQDIVTVPFELEHDAFAWAINFRKEVSVVNI</sequence>
<feature type="domain" description="Helicase ATP-binding" evidence="6">
    <location>
        <begin position="48"/>
        <end position="201"/>
    </location>
</feature>
<feature type="transmembrane region" description="Helical" evidence="5">
    <location>
        <begin position="55"/>
        <end position="75"/>
    </location>
</feature>
<dbReference type="InterPro" id="IPR001650">
    <property type="entry name" value="Helicase_C-like"/>
</dbReference>
<dbReference type="InterPro" id="IPR027417">
    <property type="entry name" value="P-loop_NTPase"/>
</dbReference>
<comment type="subcellular location">
    <subcellularLocation>
        <location evidence="1">Virion</location>
    </subcellularLocation>
</comment>
<keyword evidence="2" id="KW-0378">Hydrolase</keyword>
<dbReference type="SUPFAM" id="SSF52540">
    <property type="entry name" value="P-loop containing nucleoside triphosphate hydrolases"/>
    <property type="match status" value="1"/>
</dbReference>